<dbReference type="Proteomes" id="UP000324162">
    <property type="component" value="Unassembled WGS sequence"/>
</dbReference>
<organism evidence="1 2">
    <name type="scientific">Pseudoalteromonas fuliginea</name>
    <dbReference type="NCBI Taxonomy" id="1872678"/>
    <lineage>
        <taxon>Bacteria</taxon>
        <taxon>Pseudomonadati</taxon>
        <taxon>Pseudomonadota</taxon>
        <taxon>Gammaproteobacteria</taxon>
        <taxon>Alteromonadales</taxon>
        <taxon>Pseudoalteromonadaceae</taxon>
        <taxon>Pseudoalteromonas</taxon>
    </lineage>
</organism>
<dbReference type="AlphaFoldDB" id="A0AB73BBZ7"/>
<comment type="caution">
    <text evidence="1">The sequence shown here is derived from an EMBL/GenBank/DDBJ whole genome shotgun (WGS) entry which is preliminary data.</text>
</comment>
<dbReference type="EMBL" id="SEUK01000055">
    <property type="protein sequence ID" value="KAA1156901.1"/>
    <property type="molecule type" value="Genomic_DNA"/>
</dbReference>
<sequence length="396" mass="44703">MSWSKLNKTINAHSVIPLDALSCRDFGVMLPVNFPFSKAKFTCQALAMLSQLNDYDLKMVCADIIQICANPNATNSIKHSRNPLRRLWRTKYPFRNYHFLIEYSLKNNFINLEDILFDRQLQGAKSNFAAERTMLYEVKRLSNHTYNKAMKREEIEEIQGAWDEDVTPTTRVNTQHAAVNGMQNELTKATWLMGTHLDRAYEGDGIKAYTLFHNPTDRPKLDLVECAFDKRLGTKSHNAQHLAAVLAQNNQQGKQVKWLAHSQGAIIFCAALEHYRIYYGKSLTGQQLAVHGSGSNIERLKRIAHSTGLKVVTVRNNPYDLVPNLAGRNDLSSSSLVRSMKFKGLVTGDDAGASPHTLPFLGLVTYADQLQMLGYNDKADVVRKFIKTLPTTDARL</sequence>
<proteinExistence type="predicted"/>
<reference evidence="1 2" key="1">
    <citation type="submission" date="2019-01" db="EMBL/GenBank/DDBJ databases">
        <title>Genome sequences of marine Pseudoalteromonas species.</title>
        <authorList>
            <person name="Boraston A.B."/>
            <person name="Hehemann J.-H."/>
            <person name="Vickers C.J."/>
            <person name="Salama-Alber O."/>
            <person name="Abe K."/>
            <person name="Hettle A.J."/>
        </authorList>
    </citation>
    <scope>NUCLEOTIDE SEQUENCE [LARGE SCALE GENOMIC DNA]</scope>
    <source>
        <strain evidence="1 2">PS42</strain>
    </source>
</reference>
<dbReference type="RefSeq" id="WP_149615134.1">
    <property type="nucleotide sequence ID" value="NZ_SEUK01000055.1"/>
</dbReference>
<evidence type="ECO:0000313" key="2">
    <source>
        <dbReference type="Proteomes" id="UP000324162"/>
    </source>
</evidence>
<evidence type="ECO:0000313" key="1">
    <source>
        <dbReference type="EMBL" id="KAA1156901.1"/>
    </source>
</evidence>
<protein>
    <recommendedName>
        <fullName evidence="3">Alpha/beta hydrolase</fullName>
    </recommendedName>
</protein>
<evidence type="ECO:0008006" key="3">
    <source>
        <dbReference type="Google" id="ProtNLM"/>
    </source>
</evidence>
<accession>A0AB73BBZ7</accession>
<name>A0AB73BBZ7_9GAMM</name>
<gene>
    <name evidence="1" type="ORF">EU508_18415</name>
</gene>